<evidence type="ECO:0000256" key="2">
    <source>
        <dbReference type="ARBA" id="ARBA00023043"/>
    </source>
</evidence>
<dbReference type="SMART" id="SM00248">
    <property type="entry name" value="ANK"/>
    <property type="match status" value="9"/>
</dbReference>
<dbReference type="SUPFAM" id="SSF48403">
    <property type="entry name" value="Ankyrin repeat"/>
    <property type="match status" value="1"/>
</dbReference>
<reference evidence="4" key="1">
    <citation type="submission" date="2021-01" db="EMBL/GenBank/DDBJ databases">
        <authorList>
            <person name="Corre E."/>
            <person name="Pelletier E."/>
            <person name="Niang G."/>
            <person name="Scheremetjew M."/>
            <person name="Finn R."/>
            <person name="Kale V."/>
            <person name="Holt S."/>
            <person name="Cochrane G."/>
            <person name="Meng A."/>
            <person name="Brown T."/>
            <person name="Cohen L."/>
        </authorList>
    </citation>
    <scope>NUCLEOTIDE SEQUENCE</scope>
    <source>
        <strain evidence="4">CCMP127</strain>
    </source>
</reference>
<evidence type="ECO:0008006" key="5">
    <source>
        <dbReference type="Google" id="ProtNLM"/>
    </source>
</evidence>
<keyword evidence="2 3" id="KW-0040">ANK repeat</keyword>
<protein>
    <recommendedName>
        <fullName evidence="5">Ankyrin repeat protein</fullName>
    </recommendedName>
</protein>
<dbReference type="PROSITE" id="PS50297">
    <property type="entry name" value="ANK_REP_REGION"/>
    <property type="match status" value="4"/>
</dbReference>
<feature type="repeat" description="ANK" evidence="3">
    <location>
        <begin position="276"/>
        <end position="311"/>
    </location>
</feature>
<dbReference type="PRINTS" id="PR01415">
    <property type="entry name" value="ANKYRIN"/>
</dbReference>
<dbReference type="PROSITE" id="PS50088">
    <property type="entry name" value="ANK_REPEAT"/>
    <property type="match status" value="4"/>
</dbReference>
<dbReference type="PANTHER" id="PTHR24198">
    <property type="entry name" value="ANKYRIN REPEAT AND PROTEIN KINASE DOMAIN-CONTAINING PROTEIN"/>
    <property type="match status" value="1"/>
</dbReference>
<organism evidence="4">
    <name type="scientific">Amphora coffeiformis</name>
    <dbReference type="NCBI Taxonomy" id="265554"/>
    <lineage>
        <taxon>Eukaryota</taxon>
        <taxon>Sar</taxon>
        <taxon>Stramenopiles</taxon>
        <taxon>Ochrophyta</taxon>
        <taxon>Bacillariophyta</taxon>
        <taxon>Bacillariophyceae</taxon>
        <taxon>Bacillariophycidae</taxon>
        <taxon>Thalassiophysales</taxon>
        <taxon>Catenulaceae</taxon>
        <taxon>Amphora</taxon>
    </lineage>
</organism>
<evidence type="ECO:0000313" key="4">
    <source>
        <dbReference type="EMBL" id="CAE0414113.1"/>
    </source>
</evidence>
<sequence>MEWSNFLQELRSRFPSPLAFGPLAHVPRREDFPLEDALFIVTENDYLSALEFIVDFFQVNLESTTCREYRSILHLACTMGSLGATCFCLDKGIPLEIRDNEGRTPLMSALFSGEEGFLCAQVLLEAGANPNVRTTADWTLLHCVVFHGSCSPGALGALLERGAVPNARDPNGRTPLHTAMLSARGNTLETVRILLANGADINAQSQTGWTPLALCRDEAIALQLLQAGARPDIPNRRGETILHFACQRWKAASDVVFQALVDLLYNPTNVHLTDTEGRTPLHWVCQQASEKTIRYVEPLMLRGANPDARDNAGRTPLHYAALIPAISFGKATLLSFERRRDTETDPVEADIQQTVRLIERLVALGADVSFQDMDGQSALHYASLTGSIEIVRCLLEHGSPVGQRDLLGRTPLHLFGFRIGPLNMVLWRGAATASFLHEHGHDEARLRQTRDPQYEEAIFPYCAIEGELFEASRREEVVQTLHILLQAGAPVYVMDNAGNFPFFVAAAARWFDPVYMLIREAAAQGLFQ</sequence>
<dbReference type="InterPro" id="IPR002110">
    <property type="entry name" value="Ankyrin_rpt"/>
</dbReference>
<dbReference type="PANTHER" id="PTHR24198:SF165">
    <property type="entry name" value="ANKYRIN REPEAT-CONTAINING PROTEIN-RELATED"/>
    <property type="match status" value="1"/>
</dbReference>
<keyword evidence="1" id="KW-0677">Repeat</keyword>
<feature type="repeat" description="ANK" evidence="3">
    <location>
        <begin position="101"/>
        <end position="135"/>
    </location>
</feature>
<dbReference type="AlphaFoldDB" id="A0A7S3L7A2"/>
<dbReference type="Pfam" id="PF12796">
    <property type="entry name" value="Ank_2"/>
    <property type="match status" value="3"/>
</dbReference>
<feature type="repeat" description="ANK" evidence="3">
    <location>
        <begin position="374"/>
        <end position="406"/>
    </location>
</feature>
<dbReference type="InterPro" id="IPR036770">
    <property type="entry name" value="Ankyrin_rpt-contain_sf"/>
</dbReference>
<feature type="repeat" description="ANK" evidence="3">
    <location>
        <begin position="171"/>
        <end position="206"/>
    </location>
</feature>
<evidence type="ECO:0000256" key="1">
    <source>
        <dbReference type="ARBA" id="ARBA00022737"/>
    </source>
</evidence>
<proteinExistence type="predicted"/>
<gene>
    <name evidence="4" type="ORF">ACOF00016_LOCUS11356</name>
</gene>
<name>A0A7S3L7A2_9STRA</name>
<evidence type="ECO:0000256" key="3">
    <source>
        <dbReference type="PROSITE-ProRule" id="PRU00023"/>
    </source>
</evidence>
<dbReference type="EMBL" id="HBIM01014110">
    <property type="protein sequence ID" value="CAE0414113.1"/>
    <property type="molecule type" value="Transcribed_RNA"/>
</dbReference>
<accession>A0A7S3L7A2</accession>
<dbReference type="Gene3D" id="1.25.40.20">
    <property type="entry name" value="Ankyrin repeat-containing domain"/>
    <property type="match status" value="2"/>
</dbReference>